<name>A0A8J2PG50_9HEXA</name>
<sequence length="164" mass="19491">MNAVKICKKLLELIITKYPSADIINVRLNDNEEAALKSIFDFTIACTQDDGFEEDEVLEYGDLFVFEEDNPDEYCDFDYESTCTQSSSQSSGQDWDDLQIEEEKEQFDFVYIKNAVECFNKYGWSRVQARFKRIKHRHYLYRFKEYLDKNGTKIEKLQKVNQHV</sequence>
<dbReference type="OrthoDB" id="10036923at2759"/>
<accession>A0A8J2PG50</accession>
<keyword evidence="2" id="KW-1185">Reference proteome</keyword>
<evidence type="ECO:0000313" key="1">
    <source>
        <dbReference type="EMBL" id="CAG7785800.1"/>
    </source>
</evidence>
<proteinExistence type="predicted"/>
<reference evidence="1" key="1">
    <citation type="submission" date="2021-06" db="EMBL/GenBank/DDBJ databases">
        <authorList>
            <person name="Hodson N. C."/>
            <person name="Mongue J. A."/>
            <person name="Jaron S. K."/>
        </authorList>
    </citation>
    <scope>NUCLEOTIDE SEQUENCE</scope>
</reference>
<gene>
    <name evidence="1" type="ORF">AFUS01_LOCUS24404</name>
</gene>
<organism evidence="1 2">
    <name type="scientific">Allacma fusca</name>
    <dbReference type="NCBI Taxonomy" id="39272"/>
    <lineage>
        <taxon>Eukaryota</taxon>
        <taxon>Metazoa</taxon>
        <taxon>Ecdysozoa</taxon>
        <taxon>Arthropoda</taxon>
        <taxon>Hexapoda</taxon>
        <taxon>Collembola</taxon>
        <taxon>Symphypleona</taxon>
        <taxon>Sminthuridae</taxon>
        <taxon>Allacma</taxon>
    </lineage>
</organism>
<comment type="caution">
    <text evidence="1">The sequence shown here is derived from an EMBL/GenBank/DDBJ whole genome shotgun (WGS) entry which is preliminary data.</text>
</comment>
<dbReference type="AlphaFoldDB" id="A0A8J2PG50"/>
<dbReference type="Proteomes" id="UP000708208">
    <property type="component" value="Unassembled WGS sequence"/>
</dbReference>
<protein>
    <submittedName>
        <fullName evidence="1">Uncharacterized protein</fullName>
    </submittedName>
</protein>
<feature type="non-terminal residue" evidence="1">
    <location>
        <position position="164"/>
    </location>
</feature>
<dbReference type="EMBL" id="CAJVCH010304334">
    <property type="protein sequence ID" value="CAG7785800.1"/>
    <property type="molecule type" value="Genomic_DNA"/>
</dbReference>
<evidence type="ECO:0000313" key="2">
    <source>
        <dbReference type="Proteomes" id="UP000708208"/>
    </source>
</evidence>